<feature type="compositionally biased region" description="Low complexity" evidence="1">
    <location>
        <begin position="103"/>
        <end position="124"/>
    </location>
</feature>
<keyword evidence="3" id="KW-1185">Reference proteome</keyword>
<dbReference type="EMBL" id="JARAKH010000025">
    <property type="protein sequence ID" value="KAK8390717.1"/>
    <property type="molecule type" value="Genomic_DNA"/>
</dbReference>
<feature type="region of interest" description="Disordered" evidence="1">
    <location>
        <begin position="1"/>
        <end position="42"/>
    </location>
</feature>
<dbReference type="Proteomes" id="UP001487740">
    <property type="component" value="Unassembled WGS sequence"/>
</dbReference>
<protein>
    <submittedName>
        <fullName evidence="2">Uncharacterized protein</fullName>
    </submittedName>
</protein>
<name>A0AAW0TT37_SCYPA</name>
<gene>
    <name evidence="2" type="ORF">O3P69_010432</name>
</gene>
<feature type="region of interest" description="Disordered" evidence="1">
    <location>
        <begin position="90"/>
        <end position="128"/>
    </location>
</feature>
<comment type="caution">
    <text evidence="2">The sequence shown here is derived from an EMBL/GenBank/DDBJ whole genome shotgun (WGS) entry which is preliminary data.</text>
</comment>
<accession>A0AAW0TT37</accession>
<dbReference type="AlphaFoldDB" id="A0AAW0TT37"/>
<proteinExistence type="predicted"/>
<evidence type="ECO:0000313" key="3">
    <source>
        <dbReference type="Proteomes" id="UP001487740"/>
    </source>
</evidence>
<organism evidence="2 3">
    <name type="scientific">Scylla paramamosain</name>
    <name type="common">Mud crab</name>
    <dbReference type="NCBI Taxonomy" id="85552"/>
    <lineage>
        <taxon>Eukaryota</taxon>
        <taxon>Metazoa</taxon>
        <taxon>Ecdysozoa</taxon>
        <taxon>Arthropoda</taxon>
        <taxon>Crustacea</taxon>
        <taxon>Multicrustacea</taxon>
        <taxon>Malacostraca</taxon>
        <taxon>Eumalacostraca</taxon>
        <taxon>Eucarida</taxon>
        <taxon>Decapoda</taxon>
        <taxon>Pleocyemata</taxon>
        <taxon>Brachyura</taxon>
        <taxon>Eubrachyura</taxon>
        <taxon>Portunoidea</taxon>
        <taxon>Portunidae</taxon>
        <taxon>Portuninae</taxon>
        <taxon>Scylla</taxon>
    </lineage>
</organism>
<evidence type="ECO:0000313" key="2">
    <source>
        <dbReference type="EMBL" id="KAK8390717.1"/>
    </source>
</evidence>
<sequence length="139" mass="14925">MENEEVKDVEEEGKEVNRRPRPATPPSQGAGQDSGPCSPGRKVGIPLTQCLNSVLNEPRLLRLFWDRRSFSCRLARGTLTSCYQHMAAGEQEGGARLSNSSTPRVAAARRLPGPRGPVPLRAAPGHPAGLASSGRFTLI</sequence>
<evidence type="ECO:0000256" key="1">
    <source>
        <dbReference type="SAM" id="MobiDB-lite"/>
    </source>
</evidence>
<reference evidence="2 3" key="1">
    <citation type="submission" date="2023-03" db="EMBL/GenBank/DDBJ databases">
        <title>High-quality genome of Scylla paramamosain provides insights in environmental adaptation.</title>
        <authorList>
            <person name="Zhang L."/>
        </authorList>
    </citation>
    <scope>NUCLEOTIDE SEQUENCE [LARGE SCALE GENOMIC DNA]</scope>
    <source>
        <strain evidence="2">LZ_2023a</strain>
        <tissue evidence="2">Muscle</tissue>
    </source>
</reference>